<keyword evidence="6 12" id="KW-0808">Transferase</keyword>
<evidence type="ECO:0000256" key="2">
    <source>
        <dbReference type="ARBA" id="ARBA00002869"/>
    </source>
</evidence>
<proteinExistence type="inferred from homology"/>
<evidence type="ECO:0000259" key="10">
    <source>
        <dbReference type="Pfam" id="PF01379"/>
    </source>
</evidence>
<dbReference type="PROSITE" id="PS00533">
    <property type="entry name" value="PORPHOBILINOGEN_DEAM"/>
    <property type="match status" value="1"/>
</dbReference>
<comment type="similarity">
    <text evidence="4">Belongs to the HMBS family.</text>
</comment>
<organism evidence="12 13">
    <name type="scientific">Chitinophaga horti</name>
    <dbReference type="NCBI Taxonomy" id="2920382"/>
    <lineage>
        <taxon>Bacteria</taxon>
        <taxon>Pseudomonadati</taxon>
        <taxon>Bacteroidota</taxon>
        <taxon>Chitinophagia</taxon>
        <taxon>Chitinophagales</taxon>
        <taxon>Chitinophagaceae</taxon>
        <taxon>Chitinophaga</taxon>
    </lineage>
</organism>
<dbReference type="InterPro" id="IPR022417">
    <property type="entry name" value="Porphobilin_deaminase_N"/>
</dbReference>
<dbReference type="PANTHER" id="PTHR11557">
    <property type="entry name" value="PORPHOBILINOGEN DEAMINASE"/>
    <property type="match status" value="1"/>
</dbReference>
<comment type="cofactor">
    <cofactor evidence="1">
        <name>dipyrromethane</name>
        <dbReference type="ChEBI" id="CHEBI:60342"/>
    </cofactor>
</comment>
<evidence type="ECO:0000256" key="5">
    <source>
        <dbReference type="ARBA" id="ARBA00011245"/>
    </source>
</evidence>
<reference evidence="12" key="1">
    <citation type="submission" date="2022-10" db="EMBL/GenBank/DDBJ databases">
        <title>Chitinophaga sp. nov., isolated from soil.</title>
        <authorList>
            <person name="Jeon C.O."/>
        </authorList>
    </citation>
    <scope>NUCLEOTIDE SEQUENCE</scope>
    <source>
        <strain evidence="12">R8</strain>
    </source>
</reference>
<comment type="function">
    <text evidence="2">Tetrapolymerization of the monopyrrole PBG into the hydroxymethylbilane pre-uroporphyrinogen in several discrete steps.</text>
</comment>
<comment type="subunit">
    <text evidence="5">Monomer.</text>
</comment>
<dbReference type="NCBIfam" id="TIGR00212">
    <property type="entry name" value="hemC"/>
    <property type="match status" value="1"/>
</dbReference>
<dbReference type="SUPFAM" id="SSF54782">
    <property type="entry name" value="Porphobilinogen deaminase (hydroxymethylbilane synthase), C-terminal domain"/>
    <property type="match status" value="1"/>
</dbReference>
<dbReference type="GO" id="GO:0004418">
    <property type="term" value="F:hydroxymethylbilane synthase activity"/>
    <property type="evidence" value="ECO:0007669"/>
    <property type="project" value="UniProtKB-EC"/>
</dbReference>
<evidence type="ECO:0000256" key="1">
    <source>
        <dbReference type="ARBA" id="ARBA00001916"/>
    </source>
</evidence>
<dbReference type="Proteomes" id="UP001162741">
    <property type="component" value="Chromosome"/>
</dbReference>
<accession>A0ABY6J6Q3</accession>
<evidence type="ECO:0000256" key="9">
    <source>
        <dbReference type="NCBIfam" id="TIGR00212"/>
    </source>
</evidence>
<dbReference type="PRINTS" id="PR00151">
    <property type="entry name" value="PORPHBDMNASE"/>
</dbReference>
<keyword evidence="7" id="KW-0627">Porphyrin biosynthesis</keyword>
<dbReference type="RefSeq" id="WP_264281943.1">
    <property type="nucleotide sequence ID" value="NZ_CP107006.1"/>
</dbReference>
<name>A0ABY6J6Q3_9BACT</name>
<dbReference type="PANTHER" id="PTHR11557:SF0">
    <property type="entry name" value="PORPHOBILINOGEN DEAMINASE"/>
    <property type="match status" value="1"/>
</dbReference>
<dbReference type="EC" id="2.5.1.61" evidence="9"/>
<comment type="catalytic activity">
    <reaction evidence="8">
        <text>4 porphobilinogen + H2O = hydroxymethylbilane + 4 NH4(+)</text>
        <dbReference type="Rhea" id="RHEA:13185"/>
        <dbReference type="ChEBI" id="CHEBI:15377"/>
        <dbReference type="ChEBI" id="CHEBI:28938"/>
        <dbReference type="ChEBI" id="CHEBI:57845"/>
        <dbReference type="ChEBI" id="CHEBI:58126"/>
        <dbReference type="EC" id="2.5.1.61"/>
    </reaction>
</comment>
<dbReference type="InterPro" id="IPR000860">
    <property type="entry name" value="HemC"/>
</dbReference>
<dbReference type="Gene3D" id="3.30.160.40">
    <property type="entry name" value="Porphobilinogen deaminase, C-terminal domain"/>
    <property type="match status" value="1"/>
</dbReference>
<dbReference type="CDD" id="cd13647">
    <property type="entry name" value="PBP2_PBGD_2"/>
    <property type="match status" value="1"/>
</dbReference>
<evidence type="ECO:0000256" key="3">
    <source>
        <dbReference type="ARBA" id="ARBA00004735"/>
    </source>
</evidence>
<dbReference type="Pfam" id="PF03900">
    <property type="entry name" value="Porphobil_deamC"/>
    <property type="match status" value="1"/>
</dbReference>
<evidence type="ECO:0000313" key="13">
    <source>
        <dbReference type="Proteomes" id="UP001162741"/>
    </source>
</evidence>
<evidence type="ECO:0000256" key="6">
    <source>
        <dbReference type="ARBA" id="ARBA00022679"/>
    </source>
</evidence>
<feature type="domain" description="Porphobilinogen deaminase C-terminal" evidence="11">
    <location>
        <begin position="222"/>
        <end position="291"/>
    </location>
</feature>
<dbReference type="EMBL" id="CP107006">
    <property type="protein sequence ID" value="UYQ93974.1"/>
    <property type="molecule type" value="Genomic_DNA"/>
</dbReference>
<evidence type="ECO:0000259" key="11">
    <source>
        <dbReference type="Pfam" id="PF03900"/>
    </source>
</evidence>
<evidence type="ECO:0000313" key="12">
    <source>
        <dbReference type="EMBL" id="UYQ93974.1"/>
    </source>
</evidence>
<comment type="pathway">
    <text evidence="3">Porphyrin-containing compound metabolism; protoporphyrin-IX biosynthesis; coproporphyrinogen-III from 5-aminolevulinate: step 2/4.</text>
</comment>
<keyword evidence="13" id="KW-1185">Reference proteome</keyword>
<dbReference type="Pfam" id="PF01379">
    <property type="entry name" value="Porphobil_deam"/>
    <property type="match status" value="1"/>
</dbReference>
<evidence type="ECO:0000256" key="4">
    <source>
        <dbReference type="ARBA" id="ARBA00005638"/>
    </source>
</evidence>
<sequence>MQKTIRIGTRESQLALWQANQVKDLLTQQGYATELVPIKSDGDIDLVTPLYEIGVQGIFTKSLDIALLAGKIDIAVHSLKDVPTQLPKGIMQAAVLERGPVKDLLVYKNDLSFLDDQEGIAHIATSSIRRKAQWLRRFPNHELHNLRGNVNTRLQKLSAENWNGAIFAAAGLERIGVRPPESVELDWMLPAPAQGAVVVVCRDNDDYCREAITPINHDTTALCTKIERDFLRTLMGGCTTPISAFARIEGDTLWFEGNLCSLDGLVSYTVERTLPVAQTATLGQDAAQEVLQQGGAHIVEQIRNAGAL</sequence>
<dbReference type="Gene3D" id="3.40.190.10">
    <property type="entry name" value="Periplasmic binding protein-like II"/>
    <property type="match status" value="2"/>
</dbReference>
<dbReference type="InterPro" id="IPR036803">
    <property type="entry name" value="Porphobilinogen_deaminase_C_sf"/>
</dbReference>
<protein>
    <recommendedName>
        <fullName evidence="9">Hydroxymethylbilane synthase</fullName>
        <ecNumber evidence="9">2.5.1.61</ecNumber>
    </recommendedName>
</protein>
<evidence type="ECO:0000256" key="7">
    <source>
        <dbReference type="ARBA" id="ARBA00023244"/>
    </source>
</evidence>
<feature type="domain" description="Porphobilinogen deaminase N-terminal" evidence="10">
    <location>
        <begin position="5"/>
        <end position="208"/>
    </location>
</feature>
<evidence type="ECO:0000256" key="8">
    <source>
        <dbReference type="ARBA" id="ARBA00048169"/>
    </source>
</evidence>
<dbReference type="InterPro" id="IPR022419">
    <property type="entry name" value="Porphobilin_deaminase_cofac_BS"/>
</dbReference>
<gene>
    <name evidence="12" type="primary">hemC</name>
    <name evidence="12" type="ORF">MKQ68_02560</name>
</gene>
<dbReference type="SUPFAM" id="SSF53850">
    <property type="entry name" value="Periplasmic binding protein-like II"/>
    <property type="match status" value="1"/>
</dbReference>
<dbReference type="PIRSF" id="PIRSF001438">
    <property type="entry name" value="4pyrrol_synth_OHMeBilane_synth"/>
    <property type="match status" value="1"/>
</dbReference>
<dbReference type="InterPro" id="IPR022418">
    <property type="entry name" value="Porphobilinogen_deaminase_C"/>
</dbReference>